<evidence type="ECO:0000313" key="2">
    <source>
        <dbReference type="Proteomes" id="UP000190065"/>
    </source>
</evidence>
<dbReference type="EMBL" id="FUXK01000031">
    <property type="protein sequence ID" value="SKA13818.1"/>
    <property type="molecule type" value="Genomic_DNA"/>
</dbReference>
<protein>
    <submittedName>
        <fullName evidence="1">Uncharacterized protein</fullName>
    </submittedName>
</protein>
<name>A0A1T4RDK2_9BACT</name>
<evidence type="ECO:0000313" key="1">
    <source>
        <dbReference type="EMBL" id="SKA13818.1"/>
    </source>
</evidence>
<gene>
    <name evidence="1" type="ORF">SAMN02745202_02205</name>
</gene>
<sequence>MGKYEKPQRNDVNSTERSDILVFNCYLCHVRFLLTCYVCSTKIGENSDISKCFEDIVSQALGVLTRVYAAELRIINKQSNDRFGGNCTISFDFSHFNVIFATFFYSIII</sequence>
<dbReference type="Proteomes" id="UP000190065">
    <property type="component" value="Unassembled WGS sequence"/>
</dbReference>
<reference evidence="1 2" key="1">
    <citation type="submission" date="2017-02" db="EMBL/GenBank/DDBJ databases">
        <authorList>
            <person name="Peterson S.W."/>
        </authorList>
    </citation>
    <scope>NUCLEOTIDE SEQUENCE [LARGE SCALE GENOMIC DNA]</scope>
    <source>
        <strain evidence="1 2">ATCC 43324</strain>
    </source>
</reference>
<accession>A0A1T4RDK2</accession>
<dbReference type="STRING" id="28136.SAMN02745202_02205"/>
<proteinExistence type="predicted"/>
<organism evidence="1 2">
    <name type="scientific">Segatella oulorum</name>
    <dbReference type="NCBI Taxonomy" id="28136"/>
    <lineage>
        <taxon>Bacteria</taxon>
        <taxon>Pseudomonadati</taxon>
        <taxon>Bacteroidota</taxon>
        <taxon>Bacteroidia</taxon>
        <taxon>Bacteroidales</taxon>
        <taxon>Prevotellaceae</taxon>
        <taxon>Segatella</taxon>
    </lineage>
</organism>
<dbReference type="AlphaFoldDB" id="A0A1T4RDK2"/>